<reference evidence="6 7" key="3">
    <citation type="journal article" date="2017" name="G3 (Bethesda)">
        <title>Comparative analysis highlights variable genome content of wheat rusts and divergence of the mating loci.</title>
        <authorList>
            <person name="Cuomo C.A."/>
            <person name="Bakkeren G."/>
            <person name="Khalil H.B."/>
            <person name="Panwar V."/>
            <person name="Joly D."/>
            <person name="Linning R."/>
            <person name="Sakthikumar S."/>
            <person name="Song X."/>
            <person name="Adiconis X."/>
            <person name="Fan L."/>
            <person name="Goldberg J.M."/>
            <person name="Levin J.Z."/>
            <person name="Young S."/>
            <person name="Zeng Q."/>
            <person name="Anikster Y."/>
            <person name="Bruce M."/>
            <person name="Wang M."/>
            <person name="Yin C."/>
            <person name="McCallum B."/>
            <person name="Szabo L.J."/>
            <person name="Hulbert S."/>
            <person name="Chen X."/>
            <person name="Fellers J.P."/>
        </authorList>
    </citation>
    <scope>NUCLEOTIDE SEQUENCE</scope>
    <source>
        <strain evidence="6">isolate 1-1 / race 1 (BBBD)</strain>
        <strain evidence="7">Isolate 1-1 / race 1 (BBBD)</strain>
    </source>
</reference>
<dbReference type="STRING" id="630390.A0A180GCT1"/>
<dbReference type="Pfam" id="PF14223">
    <property type="entry name" value="Retrotran_gag_2"/>
    <property type="match status" value="1"/>
</dbReference>
<protein>
    <submittedName>
        <fullName evidence="6">CCHC-type domain-containing protein</fullName>
    </submittedName>
</protein>
<dbReference type="EnsemblFungi" id="PTTG_28319-t43_1">
    <property type="protein sequence ID" value="PTTG_28319-t43_1-p1"/>
    <property type="gene ID" value="PTTG_28319"/>
</dbReference>
<evidence type="ECO:0000313" key="5">
    <source>
        <dbReference type="EMBL" id="OAV90431.1"/>
    </source>
</evidence>
<dbReference type="AlphaFoldDB" id="A0A180GCT1"/>
<proteinExistence type="predicted"/>
<feature type="chain" id="PRO_5008109810" evidence="3">
    <location>
        <begin position="26"/>
        <end position="269"/>
    </location>
</feature>
<evidence type="ECO:0000313" key="6">
    <source>
        <dbReference type="EnsemblFungi" id="PTTG_28319-t43_1-p1"/>
    </source>
</evidence>
<keyword evidence="2" id="KW-0862">Zinc</keyword>
<reference evidence="5" key="1">
    <citation type="submission" date="2009-11" db="EMBL/GenBank/DDBJ databases">
        <authorList>
            <consortium name="The Broad Institute Genome Sequencing Platform"/>
            <person name="Ward D."/>
            <person name="Feldgarden M."/>
            <person name="Earl A."/>
            <person name="Young S.K."/>
            <person name="Zeng Q."/>
            <person name="Koehrsen M."/>
            <person name="Alvarado L."/>
            <person name="Berlin A."/>
            <person name="Bochicchio J."/>
            <person name="Borenstein D."/>
            <person name="Chapman S.B."/>
            <person name="Chen Z."/>
            <person name="Engels R."/>
            <person name="Freedman E."/>
            <person name="Gellesch M."/>
            <person name="Goldberg J."/>
            <person name="Griggs A."/>
            <person name="Gujja S."/>
            <person name="Heilman E."/>
            <person name="Heiman D."/>
            <person name="Hepburn T."/>
            <person name="Howarth C."/>
            <person name="Jen D."/>
            <person name="Larson L."/>
            <person name="Lewis B."/>
            <person name="Mehta T."/>
            <person name="Park D."/>
            <person name="Pearson M."/>
            <person name="Roberts A."/>
            <person name="Saif S."/>
            <person name="Shea T."/>
            <person name="Shenoy N."/>
            <person name="Sisk P."/>
            <person name="Stolte C."/>
            <person name="Sykes S."/>
            <person name="Thomson T."/>
            <person name="Walk T."/>
            <person name="White J."/>
            <person name="Yandava C."/>
            <person name="Izard J."/>
            <person name="Baranova O.V."/>
            <person name="Blanton J.M."/>
            <person name="Tanner A.C."/>
            <person name="Dewhirst F.E."/>
            <person name="Haas B."/>
            <person name="Nusbaum C."/>
            <person name="Birren B."/>
        </authorList>
    </citation>
    <scope>NUCLEOTIDE SEQUENCE [LARGE SCALE GENOMIC DNA]</scope>
    <source>
        <strain evidence="5">1-1 BBBD Race 1</strain>
    </source>
</reference>
<dbReference type="Pfam" id="PF00098">
    <property type="entry name" value="zf-CCHC"/>
    <property type="match status" value="1"/>
</dbReference>
<dbReference type="GO" id="GO:0006397">
    <property type="term" value="P:mRNA processing"/>
    <property type="evidence" value="ECO:0007669"/>
    <property type="project" value="UniProtKB-KW"/>
</dbReference>
<keyword evidence="3" id="KW-0732">Signal</keyword>
<dbReference type="OrthoDB" id="3066634at2759"/>
<dbReference type="GO" id="GO:0008270">
    <property type="term" value="F:zinc ion binding"/>
    <property type="evidence" value="ECO:0007669"/>
    <property type="project" value="UniProtKB-KW"/>
</dbReference>
<keyword evidence="1" id="KW-0507">mRNA processing</keyword>
<sequence length="269" mass="29877">MSHYRMVHNVSSVLALIATLDGTEAVFPCWRDRLEGVLGMQNTLDIVKGSLTRYNPKEIAADWDALSDLACHTIRLTLSDPLSQRYRKVKPAPRLYSTIVNAYEKNTRARRMRLHEAFWNARHDPNEPIALWIGHVRVAADDLLTVKELPTDRQIADRLVGGLDSSWSNVRDAIVYTANEMSLDDVIGAMEAHEVSLNGNKTNDLASVSAAYTKRVACSNCGKRGHRLNECPKPKNFGKTKAGAAAVVKLGSYDSGSDDDNEEVHVVYE</sequence>
<dbReference type="InterPro" id="IPR036875">
    <property type="entry name" value="Znf_CCHC_sf"/>
</dbReference>
<keyword evidence="7" id="KW-1185">Reference proteome</keyword>
<evidence type="ECO:0000256" key="1">
    <source>
        <dbReference type="ARBA" id="ARBA00022664"/>
    </source>
</evidence>
<gene>
    <name evidence="5" type="ORF">PTTG_28319</name>
</gene>
<dbReference type="EMBL" id="ADAS02000101">
    <property type="protein sequence ID" value="OAV90431.1"/>
    <property type="molecule type" value="Genomic_DNA"/>
</dbReference>
<dbReference type="InterPro" id="IPR001878">
    <property type="entry name" value="Znf_CCHC"/>
</dbReference>
<dbReference type="Gene3D" id="4.10.60.10">
    <property type="entry name" value="Zinc finger, CCHC-type"/>
    <property type="match status" value="1"/>
</dbReference>
<evidence type="ECO:0000259" key="4">
    <source>
        <dbReference type="PROSITE" id="PS50158"/>
    </source>
</evidence>
<dbReference type="PROSITE" id="PS50158">
    <property type="entry name" value="ZF_CCHC"/>
    <property type="match status" value="1"/>
</dbReference>
<organism evidence="5">
    <name type="scientific">Puccinia triticina (isolate 1-1 / race 1 (BBBD))</name>
    <name type="common">Brown leaf rust fungus</name>
    <dbReference type="NCBI Taxonomy" id="630390"/>
    <lineage>
        <taxon>Eukaryota</taxon>
        <taxon>Fungi</taxon>
        <taxon>Dikarya</taxon>
        <taxon>Basidiomycota</taxon>
        <taxon>Pucciniomycotina</taxon>
        <taxon>Pucciniomycetes</taxon>
        <taxon>Pucciniales</taxon>
        <taxon>Pucciniaceae</taxon>
        <taxon>Puccinia</taxon>
    </lineage>
</organism>
<dbReference type="SMART" id="SM00343">
    <property type="entry name" value="ZnF_C2HC"/>
    <property type="match status" value="1"/>
</dbReference>
<reference evidence="6" key="4">
    <citation type="submission" date="2025-05" db="UniProtKB">
        <authorList>
            <consortium name="EnsemblFungi"/>
        </authorList>
    </citation>
    <scope>IDENTIFICATION</scope>
    <source>
        <strain evidence="6">isolate 1-1 / race 1 (BBBD)</strain>
    </source>
</reference>
<keyword evidence="2" id="KW-0863">Zinc-finger</keyword>
<accession>A0A180GCT1</accession>
<reference evidence="5" key="2">
    <citation type="submission" date="2016-05" db="EMBL/GenBank/DDBJ databases">
        <title>Comparative analysis highlights variable genome content of wheat rusts and divergence of the mating loci.</title>
        <authorList>
            <person name="Cuomo C.A."/>
            <person name="Bakkeren G."/>
            <person name="Szabo L."/>
            <person name="Khalil H."/>
            <person name="Joly D."/>
            <person name="Goldberg J."/>
            <person name="Young S."/>
            <person name="Zeng Q."/>
            <person name="Fellers J."/>
        </authorList>
    </citation>
    <scope>NUCLEOTIDE SEQUENCE [LARGE SCALE GENOMIC DNA]</scope>
    <source>
        <strain evidence="5">1-1 BBBD Race 1</strain>
    </source>
</reference>
<feature type="signal peptide" evidence="3">
    <location>
        <begin position="1"/>
        <end position="25"/>
    </location>
</feature>
<dbReference type="VEuPathDB" id="FungiDB:PTTG_28319"/>
<evidence type="ECO:0000313" key="7">
    <source>
        <dbReference type="Proteomes" id="UP000005240"/>
    </source>
</evidence>
<dbReference type="SUPFAM" id="SSF57756">
    <property type="entry name" value="Retrovirus zinc finger-like domains"/>
    <property type="match status" value="1"/>
</dbReference>
<dbReference type="GO" id="GO:0003676">
    <property type="term" value="F:nucleic acid binding"/>
    <property type="evidence" value="ECO:0007669"/>
    <property type="project" value="InterPro"/>
</dbReference>
<name>A0A180GCT1_PUCT1</name>
<evidence type="ECO:0000256" key="3">
    <source>
        <dbReference type="SAM" id="SignalP"/>
    </source>
</evidence>
<dbReference type="Proteomes" id="UP000005240">
    <property type="component" value="Unassembled WGS sequence"/>
</dbReference>
<evidence type="ECO:0000256" key="2">
    <source>
        <dbReference type="PROSITE-ProRule" id="PRU00047"/>
    </source>
</evidence>
<keyword evidence="2" id="KW-0479">Metal-binding</keyword>
<feature type="domain" description="CCHC-type" evidence="4">
    <location>
        <begin position="218"/>
        <end position="233"/>
    </location>
</feature>